<name>A0A2V1DU81_9PLEO</name>
<feature type="domain" description="Bacteriophage T5 Orf172 DNA-binding" evidence="2">
    <location>
        <begin position="424"/>
        <end position="509"/>
    </location>
</feature>
<feature type="compositionally biased region" description="Basic and acidic residues" evidence="1">
    <location>
        <begin position="24"/>
        <end position="39"/>
    </location>
</feature>
<dbReference type="Pfam" id="PF10544">
    <property type="entry name" value="T5orf172"/>
    <property type="match status" value="1"/>
</dbReference>
<gene>
    <name evidence="3" type="ORF">DM02DRAFT_671006</name>
</gene>
<evidence type="ECO:0000313" key="3">
    <source>
        <dbReference type="EMBL" id="PVI01777.1"/>
    </source>
</evidence>
<dbReference type="Proteomes" id="UP000244855">
    <property type="component" value="Unassembled WGS sequence"/>
</dbReference>
<dbReference type="AlphaFoldDB" id="A0A2V1DU81"/>
<keyword evidence="4" id="KW-1185">Reference proteome</keyword>
<dbReference type="STRING" id="97972.A0A2V1DU81"/>
<proteinExistence type="predicted"/>
<evidence type="ECO:0000313" key="4">
    <source>
        <dbReference type="Proteomes" id="UP000244855"/>
    </source>
</evidence>
<feature type="region of interest" description="Disordered" evidence="1">
    <location>
        <begin position="1"/>
        <end position="134"/>
    </location>
</feature>
<dbReference type="EMBL" id="KZ805352">
    <property type="protein sequence ID" value="PVI01777.1"/>
    <property type="molecule type" value="Genomic_DNA"/>
</dbReference>
<accession>A0A2V1DU81</accession>
<dbReference type="OrthoDB" id="2417614at2759"/>
<sequence>MTTPRRSPRLAEKAARKISGKINSDPEEKLPAGMKEKAKLPPQTPTKPKAARNSGKYLAPESPNAVSPAGSDSSIDSVGGYPFETPPQRSTWDDTGLDTPITPPTTGGYNGKKSHTHLGSPLPRNTQGLKTQSSVVFKNEEYEDDEEDEEAVMSSILSKKAFLAKLEPQPREKKEEVDIGLNIEDVSTSAGTIKNEESDGVVEEEATTRDIEAENQSYELPGGPILGFIIPFDVHTRYKEDASNCVAFKVEAPYERCTQRRAKNGASLKTVFSSLLDSCEHYQRNEYDDVLKIIDQFVEKALCPGHKGTAKKRMEPMQNYLRKVSQDQITPAEFGMWIDAISTPAGPTAVPISTAKSNFSSGEAYDDPKFALKPVGRVDSSNVGINGPRSKIRISITEAVSNVAWDAMAPGSREDGYIYFLTHRTSEGCLKIGYTKDPKERKKKWDKQCGRTHTMTCLGFVKHAYRVEQLIHAELKDMHMNVKCGGCGSRHREWFKVKEEHLRKVFLKWKTWINLSPYGAQVDSDLWRLDLDNEAAKATLPEIYGVLHMKKIAKQNIKKELSA</sequence>
<dbReference type="PANTHER" id="PTHR28094">
    <property type="entry name" value="MEIOTICALLY UP-REGULATED GENE 113 PROTEIN"/>
    <property type="match status" value="1"/>
</dbReference>
<evidence type="ECO:0000259" key="2">
    <source>
        <dbReference type="SMART" id="SM00974"/>
    </source>
</evidence>
<reference evidence="3 4" key="1">
    <citation type="journal article" date="2018" name="Sci. Rep.">
        <title>Comparative genomics provides insights into the lifestyle and reveals functional heterogeneity of dark septate endophytic fungi.</title>
        <authorList>
            <person name="Knapp D.G."/>
            <person name="Nemeth J.B."/>
            <person name="Barry K."/>
            <person name="Hainaut M."/>
            <person name="Henrissat B."/>
            <person name="Johnson J."/>
            <person name="Kuo A."/>
            <person name="Lim J.H.P."/>
            <person name="Lipzen A."/>
            <person name="Nolan M."/>
            <person name="Ohm R.A."/>
            <person name="Tamas L."/>
            <person name="Grigoriev I.V."/>
            <person name="Spatafora J.W."/>
            <person name="Nagy L.G."/>
            <person name="Kovacs G.M."/>
        </authorList>
    </citation>
    <scope>NUCLEOTIDE SEQUENCE [LARGE SCALE GENOMIC DNA]</scope>
    <source>
        <strain evidence="3 4">DSE2036</strain>
    </source>
</reference>
<dbReference type="PANTHER" id="PTHR28094:SF1">
    <property type="entry name" value="MEIOTICALLY UP-REGULATED GENE 113 PROTEIN"/>
    <property type="match status" value="1"/>
</dbReference>
<dbReference type="SMART" id="SM00974">
    <property type="entry name" value="T5orf172"/>
    <property type="match status" value="1"/>
</dbReference>
<dbReference type="InterPro" id="IPR053006">
    <property type="entry name" value="Meiosis_regulatory"/>
</dbReference>
<evidence type="ECO:0000256" key="1">
    <source>
        <dbReference type="SAM" id="MobiDB-lite"/>
    </source>
</evidence>
<dbReference type="InterPro" id="IPR018306">
    <property type="entry name" value="Phage_T5_Orf172_DNA-bd"/>
</dbReference>
<feature type="compositionally biased region" description="Polar residues" evidence="1">
    <location>
        <begin position="123"/>
        <end position="134"/>
    </location>
</feature>
<protein>
    <submittedName>
        <fullName evidence="3">DUF1766-domain-containing protein</fullName>
    </submittedName>
</protein>
<organism evidence="3 4">
    <name type="scientific">Periconia macrospinosa</name>
    <dbReference type="NCBI Taxonomy" id="97972"/>
    <lineage>
        <taxon>Eukaryota</taxon>
        <taxon>Fungi</taxon>
        <taxon>Dikarya</taxon>
        <taxon>Ascomycota</taxon>
        <taxon>Pezizomycotina</taxon>
        <taxon>Dothideomycetes</taxon>
        <taxon>Pleosporomycetidae</taxon>
        <taxon>Pleosporales</taxon>
        <taxon>Massarineae</taxon>
        <taxon>Periconiaceae</taxon>
        <taxon>Periconia</taxon>
    </lineage>
</organism>